<dbReference type="SUPFAM" id="SSF57667">
    <property type="entry name" value="beta-beta-alpha zinc fingers"/>
    <property type="match status" value="3"/>
</dbReference>
<feature type="domain" description="C2H2-type" evidence="6">
    <location>
        <begin position="90"/>
        <end position="117"/>
    </location>
</feature>
<evidence type="ECO:0000256" key="2">
    <source>
        <dbReference type="ARBA" id="ARBA00022737"/>
    </source>
</evidence>
<reference evidence="7 8" key="1">
    <citation type="journal article" date="2019" name="BMC Genomics">
        <title>New insights from Opisthorchis felineus genome: update on genomics of the epidemiologically important liver flukes.</title>
        <authorList>
            <person name="Ershov N.I."/>
            <person name="Mordvinov V.A."/>
            <person name="Prokhortchouk E.B."/>
            <person name="Pakharukova M.Y."/>
            <person name="Gunbin K.V."/>
            <person name="Ustyantsev K."/>
            <person name="Genaev M.A."/>
            <person name="Blinov A.G."/>
            <person name="Mazur A."/>
            <person name="Boulygina E."/>
            <person name="Tsygankova S."/>
            <person name="Khrameeva E."/>
            <person name="Chekanov N."/>
            <person name="Fan G."/>
            <person name="Xiao A."/>
            <person name="Zhang H."/>
            <person name="Xu X."/>
            <person name="Yang H."/>
            <person name="Solovyev V."/>
            <person name="Lee S.M."/>
            <person name="Liu X."/>
            <person name="Afonnikov D.A."/>
            <person name="Skryabin K.G."/>
        </authorList>
    </citation>
    <scope>NUCLEOTIDE SEQUENCE [LARGE SCALE GENOMIC DNA]</scope>
    <source>
        <strain evidence="7">AK-0245</strain>
        <tissue evidence="7">Whole organism</tissue>
    </source>
</reference>
<evidence type="ECO:0000313" key="7">
    <source>
        <dbReference type="EMBL" id="TGZ72829.1"/>
    </source>
</evidence>
<feature type="domain" description="C2H2-type" evidence="6">
    <location>
        <begin position="193"/>
        <end position="216"/>
    </location>
</feature>
<feature type="domain" description="C2H2-type" evidence="6">
    <location>
        <begin position="222"/>
        <end position="247"/>
    </location>
</feature>
<dbReference type="Proteomes" id="UP000308267">
    <property type="component" value="Unassembled WGS sequence"/>
</dbReference>
<dbReference type="EMBL" id="SJOL01003260">
    <property type="protein sequence ID" value="TGZ72829.1"/>
    <property type="molecule type" value="Genomic_DNA"/>
</dbReference>
<protein>
    <recommendedName>
        <fullName evidence="6">C2H2-type domain-containing protein</fullName>
    </recommendedName>
</protein>
<keyword evidence="3 5" id="KW-0863">Zinc-finger</keyword>
<dbReference type="GO" id="GO:0043565">
    <property type="term" value="F:sequence-specific DNA binding"/>
    <property type="evidence" value="ECO:0007669"/>
    <property type="project" value="TreeGrafter"/>
</dbReference>
<dbReference type="STRING" id="147828.A0A4S2MD43"/>
<keyword evidence="8" id="KW-1185">Reference proteome</keyword>
<dbReference type="InterPro" id="IPR013087">
    <property type="entry name" value="Znf_C2H2_type"/>
</dbReference>
<evidence type="ECO:0000259" key="6">
    <source>
        <dbReference type="PROSITE" id="PS50157"/>
    </source>
</evidence>
<dbReference type="GO" id="GO:0005634">
    <property type="term" value="C:nucleus"/>
    <property type="evidence" value="ECO:0007669"/>
    <property type="project" value="TreeGrafter"/>
</dbReference>
<dbReference type="Gene3D" id="3.30.160.60">
    <property type="entry name" value="Classic Zinc Finger"/>
    <property type="match status" value="3"/>
</dbReference>
<dbReference type="InterPro" id="IPR036236">
    <property type="entry name" value="Znf_C2H2_sf"/>
</dbReference>
<evidence type="ECO:0000256" key="4">
    <source>
        <dbReference type="ARBA" id="ARBA00022833"/>
    </source>
</evidence>
<dbReference type="PROSITE" id="PS50157">
    <property type="entry name" value="ZINC_FINGER_C2H2_2"/>
    <property type="match status" value="5"/>
</dbReference>
<proteinExistence type="predicted"/>
<evidence type="ECO:0000256" key="1">
    <source>
        <dbReference type="ARBA" id="ARBA00022723"/>
    </source>
</evidence>
<dbReference type="PANTHER" id="PTHR24408:SF58">
    <property type="entry name" value="TRANSCRIPTION FACTOR (TFIIIA), PUTATIVE (AFU_ORTHOLOGUE AFUA_1G05150)-RELATED"/>
    <property type="match status" value="1"/>
</dbReference>
<feature type="domain" description="C2H2-type" evidence="6">
    <location>
        <begin position="164"/>
        <end position="192"/>
    </location>
</feature>
<gene>
    <name evidence="7" type="ORF">CRM22_001847</name>
</gene>
<feature type="domain" description="C2H2-type" evidence="6">
    <location>
        <begin position="118"/>
        <end position="142"/>
    </location>
</feature>
<sequence>MKAVPTDSVCTIAELNNLLSTYVPLSALYNTNELPIAINASVNVPGRFEEIIDCGATVPAQNYSKISSVQAVTTDKFPDLLNQESTDRLHKCPICDKTFRYISTALAHQKTHTSDQSLCCELCSRSYKNSHDLVDHLKTTHADVYRVRTRAPCQRIRESEENGNLCADCGKRFKKWNYLLRHRKNAHENLQHYVCEECGKVFQSSTSVHNHIRRTHLTLHRHTCEQCGKTFVNLKGLQKHTSVMHKT</sequence>
<dbReference type="PROSITE" id="PS00028">
    <property type="entry name" value="ZINC_FINGER_C2H2_1"/>
    <property type="match status" value="5"/>
</dbReference>
<dbReference type="OrthoDB" id="6077919at2759"/>
<organism evidence="7 8">
    <name type="scientific">Opisthorchis felineus</name>
    <dbReference type="NCBI Taxonomy" id="147828"/>
    <lineage>
        <taxon>Eukaryota</taxon>
        <taxon>Metazoa</taxon>
        <taxon>Spiralia</taxon>
        <taxon>Lophotrochozoa</taxon>
        <taxon>Platyhelminthes</taxon>
        <taxon>Trematoda</taxon>
        <taxon>Digenea</taxon>
        <taxon>Opisthorchiida</taxon>
        <taxon>Opisthorchiata</taxon>
        <taxon>Opisthorchiidae</taxon>
        <taxon>Opisthorchis</taxon>
    </lineage>
</organism>
<dbReference type="AlphaFoldDB" id="A0A4S2MD43"/>
<evidence type="ECO:0000256" key="3">
    <source>
        <dbReference type="ARBA" id="ARBA00022771"/>
    </source>
</evidence>
<name>A0A4S2MD43_OPIFE</name>
<keyword evidence="2" id="KW-0677">Repeat</keyword>
<accession>A0A4S2MD43</accession>
<dbReference type="GO" id="GO:0008270">
    <property type="term" value="F:zinc ion binding"/>
    <property type="evidence" value="ECO:0007669"/>
    <property type="project" value="UniProtKB-KW"/>
</dbReference>
<evidence type="ECO:0000313" key="8">
    <source>
        <dbReference type="Proteomes" id="UP000308267"/>
    </source>
</evidence>
<evidence type="ECO:0000256" key="5">
    <source>
        <dbReference type="PROSITE-ProRule" id="PRU00042"/>
    </source>
</evidence>
<dbReference type="GO" id="GO:0000981">
    <property type="term" value="F:DNA-binding transcription factor activity, RNA polymerase II-specific"/>
    <property type="evidence" value="ECO:0007669"/>
    <property type="project" value="TreeGrafter"/>
</dbReference>
<keyword evidence="4" id="KW-0862">Zinc</keyword>
<dbReference type="SMART" id="SM00355">
    <property type="entry name" value="ZnF_C2H2"/>
    <property type="match status" value="5"/>
</dbReference>
<dbReference type="PANTHER" id="PTHR24408">
    <property type="entry name" value="ZINC FINGER PROTEIN"/>
    <property type="match status" value="1"/>
</dbReference>
<dbReference type="Pfam" id="PF00096">
    <property type="entry name" value="zf-C2H2"/>
    <property type="match status" value="4"/>
</dbReference>
<comment type="caution">
    <text evidence="7">The sequence shown here is derived from an EMBL/GenBank/DDBJ whole genome shotgun (WGS) entry which is preliminary data.</text>
</comment>
<keyword evidence="1" id="KW-0479">Metal-binding</keyword>